<feature type="transmembrane region" description="Helical" evidence="8">
    <location>
        <begin position="264"/>
        <end position="284"/>
    </location>
</feature>
<proteinExistence type="inferred from homology"/>
<dbReference type="EMBL" id="CAWUHD010000001">
    <property type="protein sequence ID" value="CAK7208138.1"/>
    <property type="molecule type" value="Genomic_DNA"/>
</dbReference>
<feature type="compositionally biased region" description="Polar residues" evidence="7">
    <location>
        <begin position="56"/>
        <end position="73"/>
    </location>
</feature>
<dbReference type="PANTHER" id="PTHR15301:SF3">
    <property type="entry name" value="PROTEIN NSG1-RELATED"/>
    <property type="match status" value="1"/>
</dbReference>
<reference evidence="9 10" key="1">
    <citation type="submission" date="2024-01" db="EMBL/GenBank/DDBJ databases">
        <authorList>
            <person name="Allen C."/>
            <person name="Tagirdzhanova G."/>
        </authorList>
    </citation>
    <scope>NUCLEOTIDE SEQUENCE [LARGE SCALE GENOMIC DNA]</scope>
</reference>
<keyword evidence="6 8" id="KW-0472">Membrane</keyword>
<comment type="similarity">
    <text evidence="2">Belongs to the INSIG family.</text>
</comment>
<dbReference type="PANTHER" id="PTHR15301">
    <property type="entry name" value="INSULIN-INDUCED GENE 1"/>
    <property type="match status" value="1"/>
</dbReference>
<accession>A0ABP0AJW1</accession>
<gene>
    <name evidence="9" type="ORF">SEUCBS140593_000063</name>
</gene>
<keyword evidence="10" id="KW-1185">Reference proteome</keyword>
<name>A0ABP0AJW1_9PEZI</name>
<keyword evidence="3 8" id="KW-0812">Transmembrane</keyword>
<evidence type="ECO:0000256" key="8">
    <source>
        <dbReference type="SAM" id="Phobius"/>
    </source>
</evidence>
<sequence>MSSEDPPLVVHRPIPRRPFVVSPATPPEDNQVKDLKKRKESSERAKFLDPRPQADTDANSTPGGSESISRAQSIMNLTSSTLFGIFSPTSPSRGSIGGGPSGIFEPSTPWGTGAETPARDLLVEQPNGEDDEDDTTATAAEIDEVRKASKSLMMLQRQRRRGENLGADGVSGIKLQPAPAGRKASNGAAEPPLVRSPATPESRILMALSLIIRAAILFTLGMGYGVLVSQLRSETHASIEDISEPTPSPAEASPSPEYVASYDWRYLVSWGVSGIALGTLLPWFDGVWDRSFGRSGGVLAKARTAPETDWALVVRGIGAFAGVAFAMASLNCQI</sequence>
<evidence type="ECO:0000313" key="9">
    <source>
        <dbReference type="EMBL" id="CAK7208138.1"/>
    </source>
</evidence>
<evidence type="ECO:0000313" key="10">
    <source>
        <dbReference type="Proteomes" id="UP001642482"/>
    </source>
</evidence>
<evidence type="ECO:0000256" key="7">
    <source>
        <dbReference type="SAM" id="MobiDB-lite"/>
    </source>
</evidence>
<dbReference type="Pfam" id="PF07281">
    <property type="entry name" value="INSIG"/>
    <property type="match status" value="1"/>
</dbReference>
<feature type="transmembrane region" description="Helical" evidence="8">
    <location>
        <begin position="204"/>
        <end position="227"/>
    </location>
</feature>
<keyword evidence="4" id="KW-0256">Endoplasmic reticulum</keyword>
<evidence type="ECO:0000256" key="2">
    <source>
        <dbReference type="ARBA" id="ARBA00007475"/>
    </source>
</evidence>
<comment type="subcellular location">
    <subcellularLocation>
        <location evidence="1">Endoplasmic reticulum membrane</location>
        <topology evidence="1">Multi-pass membrane protein</topology>
    </subcellularLocation>
</comment>
<feature type="compositionally biased region" description="Basic and acidic residues" evidence="7">
    <location>
        <begin position="40"/>
        <end position="54"/>
    </location>
</feature>
<evidence type="ECO:0000256" key="4">
    <source>
        <dbReference type="ARBA" id="ARBA00022824"/>
    </source>
</evidence>
<dbReference type="InterPro" id="IPR025929">
    <property type="entry name" value="INSIG_fam"/>
</dbReference>
<keyword evidence="5 8" id="KW-1133">Transmembrane helix</keyword>
<organism evidence="9 10">
    <name type="scientific">Sporothrix eucalyptigena</name>
    <dbReference type="NCBI Taxonomy" id="1812306"/>
    <lineage>
        <taxon>Eukaryota</taxon>
        <taxon>Fungi</taxon>
        <taxon>Dikarya</taxon>
        <taxon>Ascomycota</taxon>
        <taxon>Pezizomycotina</taxon>
        <taxon>Sordariomycetes</taxon>
        <taxon>Sordariomycetidae</taxon>
        <taxon>Ophiostomatales</taxon>
        <taxon>Ophiostomataceae</taxon>
        <taxon>Sporothrix</taxon>
    </lineage>
</organism>
<feature type="region of interest" description="Disordered" evidence="7">
    <location>
        <begin position="1"/>
        <end position="73"/>
    </location>
</feature>
<comment type="caution">
    <text evidence="9">The sequence shown here is derived from an EMBL/GenBank/DDBJ whole genome shotgun (WGS) entry which is preliminary data.</text>
</comment>
<protein>
    <recommendedName>
        <fullName evidence="11">Insig domain containing protein</fullName>
    </recommendedName>
</protein>
<evidence type="ECO:0000256" key="6">
    <source>
        <dbReference type="ARBA" id="ARBA00023136"/>
    </source>
</evidence>
<feature type="region of interest" description="Disordered" evidence="7">
    <location>
        <begin position="162"/>
        <end position="195"/>
    </location>
</feature>
<evidence type="ECO:0008006" key="11">
    <source>
        <dbReference type="Google" id="ProtNLM"/>
    </source>
</evidence>
<evidence type="ECO:0000256" key="3">
    <source>
        <dbReference type="ARBA" id="ARBA00022692"/>
    </source>
</evidence>
<evidence type="ECO:0000256" key="5">
    <source>
        <dbReference type="ARBA" id="ARBA00022989"/>
    </source>
</evidence>
<dbReference type="Proteomes" id="UP001642482">
    <property type="component" value="Unassembled WGS sequence"/>
</dbReference>
<evidence type="ECO:0000256" key="1">
    <source>
        <dbReference type="ARBA" id="ARBA00004477"/>
    </source>
</evidence>